<evidence type="ECO:0000313" key="2">
    <source>
        <dbReference type="EMBL" id="MBB6090846.1"/>
    </source>
</evidence>
<feature type="region of interest" description="Disordered" evidence="1">
    <location>
        <begin position="50"/>
        <end position="81"/>
    </location>
</feature>
<reference evidence="2" key="1">
    <citation type="submission" date="2020-08" db="EMBL/GenBank/DDBJ databases">
        <title>Genomic Encyclopedia of Type Strains, Phase IV (KMG-IV): sequencing the most valuable type-strain genomes for metagenomic binning, comparative biology and taxonomic classification.</title>
        <authorList>
            <person name="Goeker M."/>
        </authorList>
    </citation>
    <scope>NUCLEOTIDE SEQUENCE</scope>
    <source>
        <strain evidence="2">DSM 669</strain>
    </source>
</reference>
<feature type="compositionally biased region" description="Basic and acidic residues" evidence="1">
    <location>
        <begin position="50"/>
        <end position="68"/>
    </location>
</feature>
<organism evidence="2 3">
    <name type="scientific">Halobacterium salinarum</name>
    <name type="common">Halobacterium halobium</name>
    <dbReference type="NCBI Taxonomy" id="2242"/>
    <lineage>
        <taxon>Archaea</taxon>
        <taxon>Methanobacteriati</taxon>
        <taxon>Methanobacteriota</taxon>
        <taxon>Stenosarchaea group</taxon>
        <taxon>Halobacteria</taxon>
        <taxon>Halobacteriales</taxon>
        <taxon>Halobacteriaceae</taxon>
        <taxon>Halobacterium</taxon>
    </lineage>
</organism>
<gene>
    <name evidence="2" type="ORF">HNR49_002232</name>
</gene>
<evidence type="ECO:0000256" key="1">
    <source>
        <dbReference type="SAM" id="MobiDB-lite"/>
    </source>
</evidence>
<dbReference type="EMBL" id="JACHGX010000009">
    <property type="protein sequence ID" value="MBB6090846.1"/>
    <property type="molecule type" value="Genomic_DNA"/>
</dbReference>
<sequence length="122" mass="14012">MNENARYPVGEEQEACAICNKPLYGIALPLTANYVNVVCKECERRAVNEDGEEPKRGAAYREKLKAESDDPESVNVSSDDGENPVFIDGYKCWRRYKFGGYITRLDEFDCDDIWEFREKHGC</sequence>
<proteinExistence type="predicted"/>
<protein>
    <submittedName>
        <fullName evidence="2">Uncharacterized protein</fullName>
    </submittedName>
</protein>
<accession>A0A841HDL5</accession>
<evidence type="ECO:0000313" key="3">
    <source>
        <dbReference type="Proteomes" id="UP000642919"/>
    </source>
</evidence>
<name>A0A841HDL5_HALSI</name>
<comment type="caution">
    <text evidence="2">The sequence shown here is derived from an EMBL/GenBank/DDBJ whole genome shotgun (WGS) entry which is preliminary data.</text>
</comment>
<dbReference type="RefSeq" id="WP_183377398.1">
    <property type="nucleotide sequence ID" value="NZ_JACHGX010000009.1"/>
</dbReference>
<dbReference type="AlphaFoldDB" id="A0A841HDL5"/>
<dbReference type="Proteomes" id="UP000642919">
    <property type="component" value="Unassembled WGS sequence"/>
</dbReference>